<reference evidence="2" key="1">
    <citation type="journal article" date="2023" name="Plant J.">
        <title>The genome of the king protea, Protea cynaroides.</title>
        <authorList>
            <person name="Chang J."/>
            <person name="Duong T.A."/>
            <person name="Schoeman C."/>
            <person name="Ma X."/>
            <person name="Roodt D."/>
            <person name="Barker N."/>
            <person name="Li Z."/>
            <person name="Van de Peer Y."/>
            <person name="Mizrachi E."/>
        </authorList>
    </citation>
    <scope>NUCLEOTIDE SEQUENCE</scope>
    <source>
        <tissue evidence="2">Young leaves</tissue>
    </source>
</reference>
<gene>
    <name evidence="2" type="ORF">NE237_030627</name>
</gene>
<evidence type="ECO:0000313" key="3">
    <source>
        <dbReference type="Proteomes" id="UP001141806"/>
    </source>
</evidence>
<organism evidence="2 3">
    <name type="scientific">Protea cynaroides</name>
    <dbReference type="NCBI Taxonomy" id="273540"/>
    <lineage>
        <taxon>Eukaryota</taxon>
        <taxon>Viridiplantae</taxon>
        <taxon>Streptophyta</taxon>
        <taxon>Embryophyta</taxon>
        <taxon>Tracheophyta</taxon>
        <taxon>Spermatophyta</taxon>
        <taxon>Magnoliopsida</taxon>
        <taxon>Proteales</taxon>
        <taxon>Proteaceae</taxon>
        <taxon>Protea</taxon>
    </lineage>
</organism>
<name>A0A9Q0JX58_9MAGN</name>
<comment type="caution">
    <text evidence="2">The sequence shown here is derived from an EMBL/GenBank/DDBJ whole genome shotgun (WGS) entry which is preliminary data.</text>
</comment>
<keyword evidence="3" id="KW-1185">Reference proteome</keyword>
<evidence type="ECO:0000256" key="1">
    <source>
        <dbReference type="SAM" id="MobiDB-lite"/>
    </source>
</evidence>
<accession>A0A9Q0JX58</accession>
<dbReference type="EMBL" id="JAMYWD010000012">
    <property type="protein sequence ID" value="KAJ4953795.1"/>
    <property type="molecule type" value="Genomic_DNA"/>
</dbReference>
<evidence type="ECO:0000313" key="2">
    <source>
        <dbReference type="EMBL" id="KAJ4953795.1"/>
    </source>
</evidence>
<proteinExistence type="predicted"/>
<sequence>MHKKIVINRKTQASRKPKPVDPPVKAQEAAVEGVSNVDWLKFLKEEGPFDLQVAKTEVFVKCAVEAALDTTDVNCWRGDGGLGANSRRKASSNVKEVNLIARKIPPVDKGNKFVSGSPCAKFTPDWDVTMADFGIDNCRVARAVVTGPACQRCTLGHYLESERPNEVLLVQHYVGDEFGRYGLAFYENTLTGWEDSSMAQKEATAIIKGHNKRVTDLEATSTVLSAQVGEKQGQPELFKADFESANATP</sequence>
<protein>
    <submittedName>
        <fullName evidence="2">Uncharacterized protein</fullName>
    </submittedName>
</protein>
<feature type="compositionally biased region" description="Basic residues" evidence="1">
    <location>
        <begin position="1"/>
        <end position="17"/>
    </location>
</feature>
<feature type="region of interest" description="Disordered" evidence="1">
    <location>
        <begin position="1"/>
        <end position="23"/>
    </location>
</feature>
<dbReference type="AlphaFoldDB" id="A0A9Q0JX58"/>
<dbReference type="Proteomes" id="UP001141806">
    <property type="component" value="Unassembled WGS sequence"/>
</dbReference>